<protein>
    <submittedName>
        <fullName evidence="2">Armadillo type fold</fullName>
    </submittedName>
</protein>
<dbReference type="OMA" id="WMLEEIM"/>
<dbReference type="GO" id="GO:0007099">
    <property type="term" value="P:centriole replication"/>
    <property type="evidence" value="ECO:0007669"/>
    <property type="project" value="TreeGrafter"/>
</dbReference>
<name>A0A068YJ53_ECHMU</name>
<reference evidence="2" key="1">
    <citation type="journal article" date="2013" name="Nature">
        <title>The genomes of four tapeworm species reveal adaptations to parasitism.</title>
        <authorList>
            <person name="Tsai I.J."/>
            <person name="Zarowiecki M."/>
            <person name="Holroyd N."/>
            <person name="Garciarrubio A."/>
            <person name="Sanchez-Flores A."/>
            <person name="Brooks K.L."/>
            <person name="Tracey A."/>
            <person name="Bobes R.J."/>
            <person name="Fragoso G."/>
            <person name="Sciutto E."/>
            <person name="Aslett M."/>
            <person name="Beasley H."/>
            <person name="Bennett H.M."/>
            <person name="Cai J."/>
            <person name="Camicia F."/>
            <person name="Clark R."/>
            <person name="Cucher M."/>
            <person name="De Silva N."/>
            <person name="Day T.A."/>
            <person name="Deplazes P."/>
            <person name="Estrada K."/>
            <person name="Fernandez C."/>
            <person name="Holland P.W."/>
            <person name="Hou J."/>
            <person name="Hu S."/>
            <person name="Huckvale T."/>
            <person name="Hung S.S."/>
            <person name="Kamenetzky L."/>
            <person name="Keane J.A."/>
            <person name="Kiss F."/>
            <person name="Koziol U."/>
            <person name="Lambert O."/>
            <person name="Liu K."/>
            <person name="Luo X."/>
            <person name="Luo Y."/>
            <person name="Macchiaroli N."/>
            <person name="Nichol S."/>
            <person name="Paps J."/>
            <person name="Parkinson J."/>
            <person name="Pouchkina-Stantcheva N."/>
            <person name="Riddiford N."/>
            <person name="Rosenzvit M."/>
            <person name="Salinas G."/>
            <person name="Wasmuth J.D."/>
            <person name="Zamanian M."/>
            <person name="Zheng Y."/>
            <person name="Cai X."/>
            <person name="Soberon X."/>
            <person name="Olson P.D."/>
            <person name="Laclette J.P."/>
            <person name="Brehm K."/>
            <person name="Berriman M."/>
            <person name="Garciarrubio A."/>
            <person name="Bobes R.J."/>
            <person name="Fragoso G."/>
            <person name="Sanchez-Flores A."/>
            <person name="Estrada K."/>
            <person name="Cevallos M.A."/>
            <person name="Morett E."/>
            <person name="Gonzalez V."/>
            <person name="Portillo T."/>
            <person name="Ochoa-Leyva A."/>
            <person name="Jose M.V."/>
            <person name="Sciutto E."/>
            <person name="Landa A."/>
            <person name="Jimenez L."/>
            <person name="Valdes V."/>
            <person name="Carrero J.C."/>
            <person name="Larralde C."/>
            <person name="Morales-Montor J."/>
            <person name="Limon-Lason J."/>
            <person name="Soberon X."/>
            <person name="Laclette J.P."/>
        </authorList>
    </citation>
    <scope>NUCLEOTIDE SEQUENCE [LARGE SCALE GENOMIC DNA]</scope>
</reference>
<accession>A0A068YJ53</accession>
<dbReference type="GO" id="GO:0005813">
    <property type="term" value="C:centrosome"/>
    <property type="evidence" value="ECO:0007669"/>
    <property type="project" value="InterPro"/>
</dbReference>
<dbReference type="GO" id="GO:0032053">
    <property type="term" value="P:ciliary basal body organization"/>
    <property type="evidence" value="ECO:0007669"/>
    <property type="project" value="TreeGrafter"/>
</dbReference>
<keyword evidence="3" id="KW-1185">Reference proteome</keyword>
<feature type="region of interest" description="Disordered" evidence="1">
    <location>
        <begin position="1254"/>
        <end position="1276"/>
    </location>
</feature>
<dbReference type="Proteomes" id="UP000017246">
    <property type="component" value="Unassembled WGS sequence"/>
</dbReference>
<dbReference type="GO" id="GO:0010457">
    <property type="term" value="P:centriole-centriole cohesion"/>
    <property type="evidence" value="ECO:0007669"/>
    <property type="project" value="TreeGrafter"/>
</dbReference>
<dbReference type="EMBL" id="LN902842">
    <property type="protein sequence ID" value="CDS42218.2"/>
    <property type="molecule type" value="Genomic_DNA"/>
</dbReference>
<dbReference type="OrthoDB" id="428850at2759"/>
<dbReference type="InterPro" id="IPR011989">
    <property type="entry name" value="ARM-like"/>
</dbReference>
<reference evidence="2" key="2">
    <citation type="submission" date="2015-11" db="EMBL/GenBank/DDBJ databases">
        <authorList>
            <person name="Zhang Y."/>
            <person name="Guo Z."/>
        </authorList>
    </citation>
    <scope>NUCLEOTIDE SEQUENCE</scope>
</reference>
<dbReference type="STRING" id="6211.A0A068YJ53"/>
<sequence>MAARMQYFENPNNYCLLLDDGSIDSLDQDKTSSAIRSILSEAPMSAFVSSSLLPPSVIQVLPKPTLPTLCVAIISAALSGFTSPRAAVQGALLRLLNTSVDVFLGCTHVGAVGQLVTLDFLGTVKPPSEDSLPSHYVTPGFDDMLELWGIMLSAYSRDWRSDLNSSGASEGCRRQKFERSRSVYVGLLRALFRLLSALWTPESCSRLLPSVTSFELSLGLLDCHLIYPATAAVSTTDAVGLSAYVRLLDPEIALLRGRLVNLLHVATSAVAFVRGLYSLQGAEKSALEDLMKQAVDGLGAVEFFFESYIPKFVKFLSEMPLIVEESICGTLLDQGRSYLLMLLAHPFNGIRKVTYAQIWDVLSTNISINLAADSTSFRYKCLTFVLTPEILGEIVEFGLHDSVPEIVSTAQACLRILLDAHQLIPQPMWLLLVNLLVESPNETLELNCLPTSADWRPLKPLLSLGIAPLAASPGNELLTERVLDACLGVGGFADVHPIPLAPLLPLLYLPLSTVRLKAAELIVRILATIFHVVEEVIEVVLSVEETLCNLLLFASSEVTPSVKEVIFHDVVYQSPTVMNDFGELVAALDNALDLVTDEVATVEVRRAAGEQVLAIITSPIGLTCWHEVGGPTILIGWISTLPSALGQTLASKLLIEPIVLIQLAIAHYIITHDFDSRTHLYLNQSTCLLPLLFIGLCFWKVDGIRRCVSTIIALVIFTPAIRFSDESPVCLPQAIVRSFCLPFVCPIYCLQLRHRIEQPDFSRLLQHLINARSLSALSSQRTRVVTVAVVRALRVIWHSLLEGEVTLATDPLLKCTATESAIIEATQLSSALHAIRMSKSHMEASVNMSHLHLLSVVFWRSPKSCMTWWHEADLARFLQVLPSCTDDYRLLIHCLQTLTNLNFSPPYCNPNTISMSKWMLEEIMTTASPLSYLMRRFDAGVGATDSKRLLEAKSTLHFHTLPRLFDAILACEDFVADVDVYALEQSTPVVSSGELSKLKDDFPALHFLFQWALKFIELYANSLNEHVVPLHTSVRILQRITLRTSWIAGVRQIDATFRELFQQTIYLIMCILEAEKHARLHSGILYSSLALLHNALLLLTSECRDSITSFKAYSISPWLFQLTRQGYNMEIRCLTVTLLAQVVLLNNFEEKSPDIWNMAFSLLLNSAESPKMRAAAAHLLANLTARFQEIDFSVDSEISDNPLVPTFVDPQTERRLVGTDAIRRMLEVFNFFPLMREMLTNYYALPELSEEMRRDCPSAKDNGGSRKNVENPQNGSLRQNSCAFSTPLLISRVCSFLANLCHALPPEFILRNFEENRLCVALMKVINPKLIHRLTASGDNSRPNIMAHMAARHSASAFTQILRLFRLLFFISPQQKLTFFSDLRFLTLLATGFSCFSLDSMDLRSLCKETMLLFIAILEPETEGAEDFLLRHALHPLASQVHQWGPFIDRLLRRVVDFNGTSPTGGSACSDVSRLTTFELLHVALIFLAVILSRFASHTFEALKQPNASDSSSTIAPQFVNPVPAALDAAASEQIATALISLETSFPHPRIDLDGVLLDSGVAEGGDPESPHMFWHLEINRQAVHSALKILFCTSPAAKKAALEGDYLGTLFALCRNLVERLNLILKHPTKPRNANFVSSPAEVSPPSLLKKRAFERRQLAWQCLTAHLLRHLELLGNLIYGSPEVKKAVVEAGFPKLVLDIWPLGLIDSRVMYNLLFCLINLSADPLSAASVIAAANTPTNVSTTATASSLRDDVPPISTCTHPSTVSILVTGRGLLMRHLERLLHSCLAWYSHGCGLDHLPCSDDHTSHRRHRSTASRREDSADHLRELILVQIFELLANFAWFVDALSFFAKAKILSYFTGLDAKALARVPKGQHLQRLWLRFIANLTFTREGQSLLLNHPRAVEVLVDHVRFCHDEEARRFAFLGLQNCCSNTTFKTYLYKKSSGIIEVLANALELTTISSSLNTLEVPLLALTALSNAAYNCTRVRVLLKAEGFVHRLTNLKTFCQSNGKGCYHTILPIVELLLKALTQ</sequence>
<dbReference type="InterPro" id="IPR030791">
    <property type="entry name" value="Rotatin"/>
</dbReference>
<dbReference type="GO" id="GO:0005814">
    <property type="term" value="C:centriole"/>
    <property type="evidence" value="ECO:0007669"/>
    <property type="project" value="TreeGrafter"/>
</dbReference>
<dbReference type="Gene3D" id="1.25.10.10">
    <property type="entry name" value="Leucine-rich Repeat Variant"/>
    <property type="match status" value="1"/>
</dbReference>
<evidence type="ECO:0000313" key="3">
    <source>
        <dbReference type="Proteomes" id="UP000017246"/>
    </source>
</evidence>
<evidence type="ECO:0000256" key="1">
    <source>
        <dbReference type="SAM" id="MobiDB-lite"/>
    </source>
</evidence>
<dbReference type="PANTHER" id="PTHR31691:SF1">
    <property type="entry name" value="ROTATIN"/>
    <property type="match status" value="1"/>
</dbReference>
<dbReference type="PANTHER" id="PTHR31691">
    <property type="entry name" value="ROTATIN"/>
    <property type="match status" value="1"/>
</dbReference>
<organism evidence="2 3">
    <name type="scientific">Echinococcus multilocularis</name>
    <name type="common">Fox tapeworm</name>
    <dbReference type="NCBI Taxonomy" id="6211"/>
    <lineage>
        <taxon>Eukaryota</taxon>
        <taxon>Metazoa</taxon>
        <taxon>Spiralia</taxon>
        <taxon>Lophotrochozoa</taxon>
        <taxon>Platyhelminthes</taxon>
        <taxon>Cestoda</taxon>
        <taxon>Eucestoda</taxon>
        <taxon>Cyclophyllidea</taxon>
        <taxon>Taeniidae</taxon>
        <taxon>Echinococcus</taxon>
    </lineage>
</organism>
<evidence type="ECO:0000313" key="2">
    <source>
        <dbReference type="EMBL" id="CDS42218.2"/>
    </source>
</evidence>
<dbReference type="InterPro" id="IPR016024">
    <property type="entry name" value="ARM-type_fold"/>
</dbReference>
<feature type="compositionally biased region" description="Basic and acidic residues" evidence="1">
    <location>
        <begin position="1254"/>
        <end position="1269"/>
    </location>
</feature>
<dbReference type="SUPFAM" id="SSF48371">
    <property type="entry name" value="ARM repeat"/>
    <property type="match status" value="1"/>
</dbReference>
<proteinExistence type="predicted"/>
<dbReference type="GO" id="GO:0036064">
    <property type="term" value="C:ciliary basal body"/>
    <property type="evidence" value="ECO:0007669"/>
    <property type="project" value="InterPro"/>
</dbReference>
<gene>
    <name evidence="2" type="ORF">EmuJ_000992600</name>
</gene>